<comment type="similarity">
    <text evidence="3 9 10">Belongs to the IspF family.</text>
</comment>
<feature type="binding site" evidence="9">
    <location>
        <position position="42"/>
    </location>
    <ligand>
        <name>a divalent metal cation</name>
        <dbReference type="ChEBI" id="CHEBI:60240"/>
    </ligand>
</feature>
<evidence type="ECO:0000256" key="4">
    <source>
        <dbReference type="ARBA" id="ARBA00011233"/>
    </source>
</evidence>
<protein>
    <recommendedName>
        <fullName evidence="5 9">2-C-methyl-D-erythritol 2,4-cyclodiphosphate synthase</fullName>
        <shortName evidence="9">MECDP-synthase</shortName>
        <shortName evidence="9">MECPP-synthase</shortName>
        <shortName evidence="9">MECPS</shortName>
        <ecNumber evidence="5 9">4.6.1.12</ecNumber>
    </recommendedName>
</protein>
<dbReference type="GO" id="GO:0008685">
    <property type="term" value="F:2-C-methyl-D-erythritol 2,4-cyclodiphosphate synthase activity"/>
    <property type="evidence" value="ECO:0007669"/>
    <property type="project" value="UniProtKB-UniRule"/>
</dbReference>
<comment type="caution">
    <text evidence="9">Lacks conserved residue(s) required for the propagation of feature annotation.</text>
</comment>
<name>A0A1D8IT15_9GAMM</name>
<dbReference type="PANTHER" id="PTHR43181">
    <property type="entry name" value="2-C-METHYL-D-ERYTHRITOL 2,4-CYCLODIPHOSPHATE SYNTHASE, CHLOROPLASTIC"/>
    <property type="match status" value="1"/>
</dbReference>
<dbReference type="SUPFAM" id="SSF69765">
    <property type="entry name" value="IpsF-like"/>
    <property type="match status" value="1"/>
</dbReference>
<dbReference type="UniPathway" id="UPA00056">
    <property type="reaction ID" value="UER00095"/>
</dbReference>
<feature type="binding site" evidence="9">
    <location>
        <begin position="8"/>
        <end position="10"/>
    </location>
    <ligand>
        <name>4-CDP-2-C-methyl-D-erythritol 2-phosphate</name>
        <dbReference type="ChEBI" id="CHEBI:57919"/>
    </ligand>
</feature>
<feature type="binding site" evidence="9">
    <location>
        <position position="8"/>
    </location>
    <ligand>
        <name>a divalent metal cation</name>
        <dbReference type="ChEBI" id="CHEBI:60240"/>
    </ligand>
</feature>
<dbReference type="Proteomes" id="UP000095401">
    <property type="component" value="Chromosome"/>
</dbReference>
<feature type="binding site" evidence="9">
    <location>
        <position position="139"/>
    </location>
    <ligand>
        <name>4-CDP-2-C-methyl-D-erythritol 2-phosphate</name>
        <dbReference type="ChEBI" id="CHEBI:57919"/>
    </ligand>
</feature>
<evidence type="ECO:0000256" key="2">
    <source>
        <dbReference type="ARBA" id="ARBA00004709"/>
    </source>
</evidence>
<dbReference type="CDD" id="cd00554">
    <property type="entry name" value="MECDP_synthase"/>
    <property type="match status" value="1"/>
</dbReference>
<feature type="binding site" evidence="9">
    <location>
        <position position="10"/>
    </location>
    <ligand>
        <name>a divalent metal cation</name>
        <dbReference type="ChEBI" id="CHEBI:60240"/>
    </ligand>
</feature>
<dbReference type="InterPro" id="IPR036571">
    <property type="entry name" value="MECDP_synthase_sf"/>
</dbReference>
<organism evidence="12 13">
    <name type="scientific">Acidihalobacter yilgarnensis</name>
    <dbReference type="NCBI Taxonomy" id="2819280"/>
    <lineage>
        <taxon>Bacteria</taxon>
        <taxon>Pseudomonadati</taxon>
        <taxon>Pseudomonadota</taxon>
        <taxon>Gammaproteobacteria</taxon>
        <taxon>Chromatiales</taxon>
        <taxon>Ectothiorhodospiraceae</taxon>
        <taxon>Acidihalobacter</taxon>
    </lineage>
</organism>
<feature type="site" description="Transition state stabilizer" evidence="9">
    <location>
        <position position="133"/>
    </location>
</feature>
<dbReference type="GO" id="GO:0016114">
    <property type="term" value="P:terpenoid biosynthetic process"/>
    <property type="evidence" value="ECO:0007669"/>
    <property type="project" value="InterPro"/>
</dbReference>
<dbReference type="AlphaFoldDB" id="A0A1D8IT15"/>
<evidence type="ECO:0000256" key="10">
    <source>
        <dbReference type="RuleBase" id="RU004395"/>
    </source>
</evidence>
<comment type="catalytic activity">
    <reaction evidence="1 9 10">
        <text>4-CDP-2-C-methyl-D-erythritol 2-phosphate = 2-C-methyl-D-erythritol 2,4-cyclic diphosphate + CMP</text>
        <dbReference type="Rhea" id="RHEA:23864"/>
        <dbReference type="ChEBI" id="CHEBI:57919"/>
        <dbReference type="ChEBI" id="CHEBI:58483"/>
        <dbReference type="ChEBI" id="CHEBI:60377"/>
        <dbReference type="EC" id="4.6.1.12"/>
    </reaction>
</comment>
<keyword evidence="7 9" id="KW-0414">Isoprene biosynthesis</keyword>
<evidence type="ECO:0000256" key="8">
    <source>
        <dbReference type="ARBA" id="ARBA00023239"/>
    </source>
</evidence>
<dbReference type="GO" id="GO:0019288">
    <property type="term" value="P:isopentenyl diphosphate biosynthetic process, methylerythritol 4-phosphate pathway"/>
    <property type="evidence" value="ECO:0007669"/>
    <property type="project" value="UniProtKB-UniRule"/>
</dbReference>
<keyword evidence="13" id="KW-1185">Reference proteome</keyword>
<dbReference type="Pfam" id="PF02542">
    <property type="entry name" value="YgbB"/>
    <property type="match status" value="1"/>
</dbReference>
<sequence length="157" mass="16977">MRIGHGYDVHAFEAGDYLMLGGVRVPHDRAFKAHSDGDVLIHALCDALIGAAALGDIGRHFPDTDPRYAGADSRALLRAVLQKLVERGWRVGNVDCTVIAQMPKLAPHIEAMRTHLAADLAIEPERVNVKATTTERLGFTGREEGVAAHAVVLIERG</sequence>
<dbReference type="KEGG" id="aprs:BI364_04130"/>
<comment type="subunit">
    <text evidence="4 9">Homotrimer.</text>
</comment>
<evidence type="ECO:0000256" key="6">
    <source>
        <dbReference type="ARBA" id="ARBA00022723"/>
    </source>
</evidence>
<dbReference type="FunFam" id="3.30.1330.50:FF:000001">
    <property type="entry name" value="2-C-methyl-D-erythritol 2,4-cyclodiphosphate synthase"/>
    <property type="match status" value="1"/>
</dbReference>
<dbReference type="PANTHER" id="PTHR43181:SF1">
    <property type="entry name" value="2-C-METHYL-D-ERYTHRITOL 2,4-CYCLODIPHOSPHATE SYNTHASE, CHLOROPLASTIC"/>
    <property type="match status" value="1"/>
</dbReference>
<dbReference type="InterPro" id="IPR020555">
    <property type="entry name" value="MECDP_synthase_CS"/>
</dbReference>
<dbReference type="GO" id="GO:0046872">
    <property type="term" value="F:metal ion binding"/>
    <property type="evidence" value="ECO:0007669"/>
    <property type="project" value="UniProtKB-KW"/>
</dbReference>
<dbReference type="EC" id="4.6.1.12" evidence="5 9"/>
<evidence type="ECO:0000313" key="13">
    <source>
        <dbReference type="Proteomes" id="UP000095401"/>
    </source>
</evidence>
<reference evidence="13" key="1">
    <citation type="submission" date="2016-09" db="EMBL/GenBank/DDBJ databases">
        <title>Acidihalobacter prosperus F5.</title>
        <authorList>
            <person name="Khaleque H.N."/>
            <person name="Ramsay J.P."/>
            <person name="Kaksonen A.H."/>
            <person name="Boxall N.J."/>
            <person name="Watkin E.L.J."/>
        </authorList>
    </citation>
    <scope>NUCLEOTIDE SEQUENCE [LARGE SCALE GENOMIC DNA]</scope>
    <source>
        <strain evidence="13">F5</strain>
    </source>
</reference>
<evidence type="ECO:0000256" key="3">
    <source>
        <dbReference type="ARBA" id="ARBA00008480"/>
    </source>
</evidence>
<dbReference type="InterPro" id="IPR003526">
    <property type="entry name" value="MECDP_synthase"/>
</dbReference>
<feature type="binding site" evidence="9">
    <location>
        <begin position="132"/>
        <end position="135"/>
    </location>
    <ligand>
        <name>4-CDP-2-C-methyl-D-erythritol 2-phosphate</name>
        <dbReference type="ChEBI" id="CHEBI:57919"/>
    </ligand>
</feature>
<feature type="binding site" evidence="9">
    <location>
        <begin position="56"/>
        <end position="58"/>
    </location>
    <ligand>
        <name>4-CDP-2-C-methyl-D-erythritol 2-phosphate</name>
        <dbReference type="ChEBI" id="CHEBI:57919"/>
    </ligand>
</feature>
<accession>A0A1D8IT15</accession>
<dbReference type="EMBL" id="CP017415">
    <property type="protein sequence ID" value="AOU99527.1"/>
    <property type="molecule type" value="Genomic_DNA"/>
</dbReference>
<evidence type="ECO:0000313" key="12">
    <source>
        <dbReference type="EMBL" id="AOU99527.1"/>
    </source>
</evidence>
<feature type="domain" description="2-C-methyl-D-erythritol 2,4-cyclodiphosphate synthase" evidence="11">
    <location>
        <begin position="1"/>
        <end position="154"/>
    </location>
</feature>
<keyword evidence="6 9" id="KW-0479">Metal-binding</keyword>
<feature type="binding site" evidence="9">
    <location>
        <begin position="34"/>
        <end position="35"/>
    </location>
    <ligand>
        <name>4-CDP-2-C-methyl-D-erythritol 2-phosphate</name>
        <dbReference type="ChEBI" id="CHEBI:57919"/>
    </ligand>
</feature>
<feature type="binding site" evidence="9">
    <location>
        <position position="142"/>
    </location>
    <ligand>
        <name>4-CDP-2-C-methyl-D-erythritol 2-phosphate</name>
        <dbReference type="ChEBI" id="CHEBI:57919"/>
    </ligand>
</feature>
<evidence type="ECO:0000256" key="5">
    <source>
        <dbReference type="ARBA" id="ARBA00012579"/>
    </source>
</evidence>
<dbReference type="HAMAP" id="MF_00107">
    <property type="entry name" value="IspF"/>
    <property type="match status" value="1"/>
</dbReference>
<evidence type="ECO:0000259" key="11">
    <source>
        <dbReference type="Pfam" id="PF02542"/>
    </source>
</evidence>
<feature type="binding site" evidence="9">
    <location>
        <begin position="61"/>
        <end position="65"/>
    </location>
    <ligand>
        <name>4-CDP-2-C-methyl-D-erythritol 2-phosphate</name>
        <dbReference type="ChEBI" id="CHEBI:57919"/>
    </ligand>
</feature>
<comment type="function">
    <text evidence="9">Involved in the biosynthesis of isopentenyl diphosphate (IPP) and dimethylallyl diphosphate (DMAPP), two major building blocks of isoprenoid compounds. Catalyzes the conversion of 4-diphosphocytidyl-2-C-methyl-D-erythritol 2-phosphate (CDP-ME2P) to 2-C-methyl-D-erythritol 2,4-cyclodiphosphate (ME-CPP) with a corresponding release of cytidine 5-monophosphate (CMP).</text>
</comment>
<evidence type="ECO:0000256" key="1">
    <source>
        <dbReference type="ARBA" id="ARBA00000200"/>
    </source>
</evidence>
<dbReference type="Gene3D" id="3.30.1330.50">
    <property type="entry name" value="2-C-methyl-D-erythritol 2,4-cyclodiphosphate synthase"/>
    <property type="match status" value="1"/>
</dbReference>
<proteinExistence type="inferred from homology"/>
<comment type="pathway">
    <text evidence="2 9">Isoprenoid biosynthesis; isopentenyl diphosphate biosynthesis via DXP pathway; isopentenyl diphosphate from 1-deoxy-D-xylulose 5-phosphate: step 4/6.</text>
</comment>
<keyword evidence="8 9" id="KW-0456">Lyase</keyword>
<gene>
    <name evidence="9" type="primary">ispF</name>
    <name evidence="12" type="ORF">BI364_04130</name>
</gene>
<evidence type="ECO:0000256" key="9">
    <source>
        <dbReference type="HAMAP-Rule" id="MF_00107"/>
    </source>
</evidence>
<evidence type="ECO:0000256" key="7">
    <source>
        <dbReference type="ARBA" id="ARBA00023229"/>
    </source>
</evidence>
<dbReference type="PROSITE" id="PS01350">
    <property type="entry name" value="ISPF"/>
    <property type="match status" value="1"/>
</dbReference>
<feature type="site" description="Transition state stabilizer" evidence="9">
    <location>
        <position position="34"/>
    </location>
</feature>
<comment type="cofactor">
    <cofactor evidence="9">
        <name>a divalent metal cation</name>
        <dbReference type="ChEBI" id="CHEBI:60240"/>
    </cofactor>
    <text evidence="9">Binds 1 divalent metal cation per subunit.</text>
</comment>
<dbReference type="NCBIfam" id="TIGR00151">
    <property type="entry name" value="ispF"/>
    <property type="match status" value="1"/>
</dbReference>